<keyword evidence="2" id="KW-1185">Reference proteome</keyword>
<sequence length="159" mass="17843">MDRHTATDDLLDHITEFEILCSQDSWPDETKASLFLETLTPGLKSSIRRSDVDLEAYEKRGKRTDITAVATPHRIAAGELRTVGSSNPRTDYLRKGLDTWPRIALGPRALPSRQQSGSLQSKFLLTSAITARKTQSLTDHFRRGCERPCIFGGSKDTRR</sequence>
<accession>A0AAD7QXQ3</accession>
<dbReference type="RefSeq" id="XP_056046827.1">
    <property type="nucleotide sequence ID" value="XM_056189790.1"/>
</dbReference>
<reference evidence="1" key="1">
    <citation type="submission" date="2023-03" db="EMBL/GenBank/DDBJ databases">
        <title>Near-Complete genome sequence of Lipomyces tetrasporous NRRL Y-64009, an oleaginous yeast capable of growing on lignocellulosic hydrolysates.</title>
        <authorList>
            <consortium name="Lawrence Berkeley National Laboratory"/>
            <person name="Jagtap S.S."/>
            <person name="Liu J.-J."/>
            <person name="Walukiewicz H.E."/>
            <person name="Pangilinan J."/>
            <person name="Lipzen A."/>
            <person name="Ahrendt S."/>
            <person name="Koriabine M."/>
            <person name="Cobaugh K."/>
            <person name="Salamov A."/>
            <person name="Yoshinaga Y."/>
            <person name="Ng V."/>
            <person name="Daum C."/>
            <person name="Grigoriev I.V."/>
            <person name="Slininger P.J."/>
            <person name="Dien B.S."/>
            <person name="Jin Y.-S."/>
            <person name="Rao C.V."/>
        </authorList>
    </citation>
    <scope>NUCLEOTIDE SEQUENCE</scope>
    <source>
        <strain evidence="1">NRRL Y-64009</strain>
    </source>
</reference>
<organism evidence="1 2">
    <name type="scientific">Lipomyces tetrasporus</name>
    <dbReference type="NCBI Taxonomy" id="54092"/>
    <lineage>
        <taxon>Eukaryota</taxon>
        <taxon>Fungi</taxon>
        <taxon>Dikarya</taxon>
        <taxon>Ascomycota</taxon>
        <taxon>Saccharomycotina</taxon>
        <taxon>Lipomycetes</taxon>
        <taxon>Lipomycetales</taxon>
        <taxon>Lipomycetaceae</taxon>
        <taxon>Lipomyces</taxon>
    </lineage>
</organism>
<proteinExistence type="predicted"/>
<dbReference type="GeneID" id="80884956"/>
<evidence type="ECO:0000313" key="1">
    <source>
        <dbReference type="EMBL" id="KAJ8103377.1"/>
    </source>
</evidence>
<protein>
    <submittedName>
        <fullName evidence="1">Uncharacterized protein</fullName>
    </submittedName>
</protein>
<gene>
    <name evidence="1" type="ORF">POJ06DRAFT_279192</name>
</gene>
<dbReference type="Proteomes" id="UP001217417">
    <property type="component" value="Unassembled WGS sequence"/>
</dbReference>
<dbReference type="AlphaFoldDB" id="A0AAD7QXQ3"/>
<evidence type="ECO:0000313" key="2">
    <source>
        <dbReference type="Proteomes" id="UP001217417"/>
    </source>
</evidence>
<comment type="caution">
    <text evidence="1">The sequence shown here is derived from an EMBL/GenBank/DDBJ whole genome shotgun (WGS) entry which is preliminary data.</text>
</comment>
<dbReference type="EMBL" id="JARPMG010000001">
    <property type="protein sequence ID" value="KAJ8103377.1"/>
    <property type="molecule type" value="Genomic_DNA"/>
</dbReference>
<name>A0AAD7QXQ3_9ASCO</name>